<accession>A0AAW3PJF1</accession>
<protein>
    <recommendedName>
        <fullName evidence="2">SGNH hydrolase-type esterase domain-containing protein</fullName>
    </recommendedName>
</protein>
<feature type="domain" description="SGNH hydrolase-type esterase" evidence="2">
    <location>
        <begin position="32"/>
        <end position="217"/>
    </location>
</feature>
<comment type="caution">
    <text evidence="3">The sequence shown here is derived from an EMBL/GenBank/DDBJ whole genome shotgun (WGS) entry which is preliminary data.</text>
</comment>
<dbReference type="SUPFAM" id="SSF52266">
    <property type="entry name" value="SGNH hydrolase"/>
    <property type="match status" value="1"/>
</dbReference>
<evidence type="ECO:0000313" key="3">
    <source>
        <dbReference type="EMBL" id="KWF56213.1"/>
    </source>
</evidence>
<dbReference type="GO" id="GO:0006629">
    <property type="term" value="P:lipid metabolic process"/>
    <property type="evidence" value="ECO:0007669"/>
    <property type="project" value="InterPro"/>
</dbReference>
<feature type="chain" id="PRO_5043968946" description="SGNH hydrolase-type esterase domain-containing protein" evidence="1">
    <location>
        <begin position="20"/>
        <end position="412"/>
    </location>
</feature>
<dbReference type="Pfam" id="PF13472">
    <property type="entry name" value="Lipase_GDSL_2"/>
    <property type="match status" value="1"/>
</dbReference>
<evidence type="ECO:0000313" key="4">
    <source>
        <dbReference type="Proteomes" id="UP000063236"/>
    </source>
</evidence>
<dbReference type="InterPro" id="IPR036514">
    <property type="entry name" value="SGNH_hydro_sf"/>
</dbReference>
<gene>
    <name evidence="3" type="ORF">WL88_11805</name>
</gene>
<proteinExistence type="predicted"/>
<dbReference type="InterPro" id="IPR051532">
    <property type="entry name" value="Ester_Hydrolysis_Enzymes"/>
</dbReference>
<dbReference type="PANTHER" id="PTHR30383:SF5">
    <property type="entry name" value="SGNH HYDROLASE-TYPE ESTERASE DOMAIN-CONTAINING PROTEIN"/>
    <property type="match status" value="1"/>
</dbReference>
<organism evidence="3 4">
    <name type="scientific">Burkholderia diffusa</name>
    <dbReference type="NCBI Taxonomy" id="488732"/>
    <lineage>
        <taxon>Bacteria</taxon>
        <taxon>Pseudomonadati</taxon>
        <taxon>Pseudomonadota</taxon>
        <taxon>Betaproteobacteria</taxon>
        <taxon>Burkholderiales</taxon>
        <taxon>Burkholderiaceae</taxon>
        <taxon>Burkholderia</taxon>
        <taxon>Burkholderia cepacia complex</taxon>
    </lineage>
</organism>
<dbReference type="InterPro" id="IPR008265">
    <property type="entry name" value="Lipase_GDSL_AS"/>
</dbReference>
<dbReference type="EMBL" id="LPJV01000018">
    <property type="protein sequence ID" value="KWF56213.1"/>
    <property type="molecule type" value="Genomic_DNA"/>
</dbReference>
<keyword evidence="1" id="KW-0732">Signal</keyword>
<dbReference type="GO" id="GO:0004622">
    <property type="term" value="F:phosphatidylcholine lysophospholipase activity"/>
    <property type="evidence" value="ECO:0007669"/>
    <property type="project" value="TreeGrafter"/>
</dbReference>
<sequence length="412" mass="44822">MLGLFAGCVALVMEPAACAEAFYLHNDDTVVFMGDSITEGGAYTTGIEDYVVTRFPTMHVRFVNSGVGKDTVAGGLAGPMSERLQRDVVPFSPTVVAMMYGMNDGRFKAFDPQAYGAYLSGYDNALTLLARLLPDARITLIRPSPYDDVTRRELFDIGYNTVLQRFGDGVAQLGPAVRAHVADLNGPVVSDLRRLMQIEPDIARTLFPDRIHPIPAGGILLAKALLKSWGATSLVSAVDISIGSQPSVAAQHAAVRHFRAGTALSWQAIDDALPMPIPDDQTSRFVALNTDFMESLNQQNLRVTGLKAGVYRLSIDGQTIATFNAADLSRGINLARYASPMNAQAADVHVLTLAHNAIRATRWRRVQMLRTTSALNDRSQALQALDRAEFAIVALQREAAQPLWHTFELNPL</sequence>
<name>A0AAW3PJF1_9BURK</name>
<dbReference type="AlphaFoldDB" id="A0AAW3PJF1"/>
<dbReference type="CDD" id="cd01834">
    <property type="entry name" value="SGNH_hydrolase_like_2"/>
    <property type="match status" value="1"/>
</dbReference>
<dbReference type="InterPro" id="IPR013830">
    <property type="entry name" value="SGNH_hydro"/>
</dbReference>
<evidence type="ECO:0000256" key="1">
    <source>
        <dbReference type="SAM" id="SignalP"/>
    </source>
</evidence>
<dbReference type="Proteomes" id="UP000063236">
    <property type="component" value="Unassembled WGS sequence"/>
</dbReference>
<dbReference type="Gene3D" id="3.40.50.1110">
    <property type="entry name" value="SGNH hydrolase"/>
    <property type="match status" value="1"/>
</dbReference>
<reference evidence="3 4" key="1">
    <citation type="submission" date="2015-11" db="EMBL/GenBank/DDBJ databases">
        <title>Expanding the genomic diversity of Burkholderia species for the development of highly accurate diagnostics.</title>
        <authorList>
            <person name="Sahl J."/>
            <person name="Keim P."/>
            <person name="Wagner D."/>
        </authorList>
    </citation>
    <scope>NUCLEOTIDE SEQUENCE [LARGE SCALE GENOMIC DNA]</scope>
    <source>
        <strain evidence="3 4">MSMB378WGS</strain>
    </source>
</reference>
<dbReference type="PANTHER" id="PTHR30383">
    <property type="entry name" value="THIOESTERASE 1/PROTEASE 1/LYSOPHOSPHOLIPASE L1"/>
    <property type="match status" value="1"/>
</dbReference>
<feature type="signal peptide" evidence="1">
    <location>
        <begin position="1"/>
        <end position="19"/>
    </location>
</feature>
<evidence type="ECO:0000259" key="2">
    <source>
        <dbReference type="Pfam" id="PF13472"/>
    </source>
</evidence>
<dbReference type="PROSITE" id="PS01098">
    <property type="entry name" value="LIPASE_GDSL_SER"/>
    <property type="match status" value="1"/>
</dbReference>